<dbReference type="Gene3D" id="3.40.50.1240">
    <property type="entry name" value="Phosphoglycerate mutase-like"/>
    <property type="match status" value="1"/>
</dbReference>
<dbReference type="OrthoDB" id="496981at2759"/>
<dbReference type="GeneID" id="54484855"/>
<dbReference type="AlphaFoldDB" id="A0A6A6W8L9"/>
<evidence type="ECO:0008006" key="4">
    <source>
        <dbReference type="Google" id="ProtNLM"/>
    </source>
</evidence>
<organism evidence="2 3">
    <name type="scientific">Pseudovirgaria hyperparasitica</name>
    <dbReference type="NCBI Taxonomy" id="470096"/>
    <lineage>
        <taxon>Eukaryota</taxon>
        <taxon>Fungi</taxon>
        <taxon>Dikarya</taxon>
        <taxon>Ascomycota</taxon>
        <taxon>Pezizomycotina</taxon>
        <taxon>Dothideomycetes</taxon>
        <taxon>Dothideomycetes incertae sedis</taxon>
        <taxon>Acrospermales</taxon>
        <taxon>Acrospermaceae</taxon>
        <taxon>Pseudovirgaria</taxon>
    </lineage>
</organism>
<keyword evidence="3" id="KW-1185">Reference proteome</keyword>
<feature type="region of interest" description="Disordered" evidence="1">
    <location>
        <begin position="145"/>
        <end position="174"/>
    </location>
</feature>
<sequence length="174" mass="19352">MKLGLGWKIDEGVPVLPDAKWQENSDKPCDTGSPIATIQSEYPEYNYTSVDPIYPEKVNPPDNLYVFTRAGVLARGQAALAALYSRPEKVIAVVSHSAFLRTSVSQSHYMNADYRIFEYTLDSGKNGEFKLKQWVETEEKGGALGLSRKGLQEIKPTDFPNKAKGEDVPQLPND</sequence>
<evidence type="ECO:0000256" key="1">
    <source>
        <dbReference type="SAM" id="MobiDB-lite"/>
    </source>
</evidence>
<reference evidence="2" key="1">
    <citation type="journal article" date="2020" name="Stud. Mycol.">
        <title>101 Dothideomycetes genomes: a test case for predicting lifestyles and emergence of pathogens.</title>
        <authorList>
            <person name="Haridas S."/>
            <person name="Albert R."/>
            <person name="Binder M."/>
            <person name="Bloem J."/>
            <person name="Labutti K."/>
            <person name="Salamov A."/>
            <person name="Andreopoulos B."/>
            <person name="Baker S."/>
            <person name="Barry K."/>
            <person name="Bills G."/>
            <person name="Bluhm B."/>
            <person name="Cannon C."/>
            <person name="Castanera R."/>
            <person name="Culley D."/>
            <person name="Daum C."/>
            <person name="Ezra D."/>
            <person name="Gonzalez J."/>
            <person name="Henrissat B."/>
            <person name="Kuo A."/>
            <person name="Liang C."/>
            <person name="Lipzen A."/>
            <person name="Lutzoni F."/>
            <person name="Magnuson J."/>
            <person name="Mondo S."/>
            <person name="Nolan M."/>
            <person name="Ohm R."/>
            <person name="Pangilinan J."/>
            <person name="Park H.-J."/>
            <person name="Ramirez L."/>
            <person name="Alfaro M."/>
            <person name="Sun H."/>
            <person name="Tritt A."/>
            <person name="Yoshinaga Y."/>
            <person name="Zwiers L.-H."/>
            <person name="Turgeon B."/>
            <person name="Goodwin S."/>
            <person name="Spatafora J."/>
            <person name="Crous P."/>
            <person name="Grigoriev I."/>
        </authorList>
    </citation>
    <scope>NUCLEOTIDE SEQUENCE</scope>
    <source>
        <strain evidence="2">CBS 121739</strain>
    </source>
</reference>
<feature type="compositionally biased region" description="Basic and acidic residues" evidence="1">
    <location>
        <begin position="150"/>
        <end position="167"/>
    </location>
</feature>
<gene>
    <name evidence="2" type="ORF">EJ05DRAFT_475447</name>
</gene>
<evidence type="ECO:0000313" key="3">
    <source>
        <dbReference type="Proteomes" id="UP000799437"/>
    </source>
</evidence>
<dbReference type="Proteomes" id="UP000799437">
    <property type="component" value="Unassembled WGS sequence"/>
</dbReference>
<evidence type="ECO:0000313" key="2">
    <source>
        <dbReference type="EMBL" id="KAF2759228.1"/>
    </source>
</evidence>
<name>A0A6A6W8L9_9PEZI</name>
<dbReference type="InterPro" id="IPR029033">
    <property type="entry name" value="His_PPase_superfam"/>
</dbReference>
<dbReference type="RefSeq" id="XP_033601679.1">
    <property type="nucleotide sequence ID" value="XM_033743801.1"/>
</dbReference>
<dbReference type="EMBL" id="ML996570">
    <property type="protein sequence ID" value="KAF2759228.1"/>
    <property type="molecule type" value="Genomic_DNA"/>
</dbReference>
<accession>A0A6A6W8L9</accession>
<proteinExistence type="predicted"/>
<protein>
    <recommendedName>
        <fullName evidence="4">Phosphoglycerate mutase-like protein</fullName>
    </recommendedName>
</protein>
<dbReference type="SUPFAM" id="SSF53254">
    <property type="entry name" value="Phosphoglycerate mutase-like"/>
    <property type="match status" value="1"/>
</dbReference>